<comment type="caution">
    <text evidence="1">The sequence shown here is derived from an EMBL/GenBank/DDBJ whole genome shotgun (WGS) entry which is preliminary data.</text>
</comment>
<proteinExistence type="predicted"/>
<dbReference type="KEGG" id="cchv:BTM20_12730"/>
<evidence type="ECO:0000313" key="2">
    <source>
        <dbReference type="Proteomes" id="UP000775179"/>
    </source>
</evidence>
<dbReference type="AlphaFoldDB" id="A0ABD4RHT9"/>
<protein>
    <submittedName>
        <fullName evidence="1">Uncharacterized protein</fullName>
    </submittedName>
</protein>
<dbReference type="RefSeq" id="WP_021874533.1">
    <property type="nucleotide sequence ID" value="NZ_CP018624.1"/>
</dbReference>
<organism evidence="1 2">
    <name type="scientific">Clostridium chauvoei</name>
    <dbReference type="NCBI Taxonomy" id="46867"/>
    <lineage>
        <taxon>Bacteria</taxon>
        <taxon>Bacillati</taxon>
        <taxon>Bacillota</taxon>
        <taxon>Clostridia</taxon>
        <taxon>Eubacteriales</taxon>
        <taxon>Clostridiaceae</taxon>
        <taxon>Clostridium</taxon>
    </lineage>
</organism>
<dbReference type="Proteomes" id="UP000775179">
    <property type="component" value="Unassembled WGS sequence"/>
</dbReference>
<name>A0ABD4RHT9_9CLOT</name>
<dbReference type="EMBL" id="JAIFTX010000015">
    <property type="protein sequence ID" value="MBX7290967.1"/>
    <property type="molecule type" value="Genomic_DNA"/>
</dbReference>
<evidence type="ECO:0000313" key="1">
    <source>
        <dbReference type="EMBL" id="MBX7290967.1"/>
    </source>
</evidence>
<accession>A0ABD4RHT9</accession>
<dbReference type="GeneID" id="66302744"/>
<reference evidence="1 2" key="1">
    <citation type="submission" date="2021-08" db="EMBL/GenBank/DDBJ databases">
        <title>Genome sequence analysis of Clostridium chauvoei strains of European origin and evaluation of typing options for outbreak investigations.</title>
        <authorList>
            <person name="Abdel-Glil M."/>
            <person name="Thomas P."/>
            <person name="Seyboldt C."/>
        </authorList>
    </citation>
    <scope>NUCLEOTIDE SEQUENCE [LARGE SCALE GENOMIC DNA]</scope>
    <source>
        <strain evidence="1 2">S0260-09</strain>
    </source>
</reference>
<gene>
    <name evidence="1" type="ORF">K4H94_07910</name>
</gene>
<sequence>MKKYIIITLALISTLLLGIIIGRFTSPVKEKLIEKEVQKIVEVESPTVGLSKKYLFKFIDIQNEINKLPHNDEKYQTTFGMRELTGK</sequence>